<sequence>MDELGDSKARLELGEESREPRQPEYLKKRRNSPHTVSHSQYEIIADALREGQILIQYRQRRMSLKEEAEGRSSREVDSPKRWLTMLIVQGPRLLDDLNNELRSPGIAIAMDPGERASHIEKKRVQEEDCRLYERGSDSFGSTIYLLGLLNHPLLKTFIPLYQLPTFIRIIPFPHLFPLDLHCNSYQRPEDNAALCSSRSCVQLSSRNRPDVRAILISASDHKLRNDRAVSQPVKTRPVALSAGSDFHSDDAHVMYVPPSSTTTMPRRGGSVAINIKFDSRHQIEYRIWRREMRRAYQSTSGLMSTISFLPCSQTSQTVAVALVLATTDLFSFPSVDFTNNRLHAKSIRVFDQMDCHALE</sequence>
<dbReference type="EMBL" id="KV419414">
    <property type="protein sequence ID" value="KZS91576.1"/>
    <property type="molecule type" value="Genomic_DNA"/>
</dbReference>
<protein>
    <submittedName>
        <fullName evidence="2">Uncharacterized protein</fullName>
    </submittedName>
</protein>
<reference evidence="2 3" key="1">
    <citation type="journal article" date="2016" name="Mol. Biol. Evol.">
        <title>Comparative Genomics of Early-Diverging Mushroom-Forming Fungi Provides Insights into the Origins of Lignocellulose Decay Capabilities.</title>
        <authorList>
            <person name="Nagy L.G."/>
            <person name="Riley R."/>
            <person name="Tritt A."/>
            <person name="Adam C."/>
            <person name="Daum C."/>
            <person name="Floudas D."/>
            <person name="Sun H."/>
            <person name="Yadav J.S."/>
            <person name="Pangilinan J."/>
            <person name="Larsson K.H."/>
            <person name="Matsuura K."/>
            <person name="Barry K."/>
            <person name="Labutti K."/>
            <person name="Kuo R."/>
            <person name="Ohm R.A."/>
            <person name="Bhattacharya S.S."/>
            <person name="Shirouzu T."/>
            <person name="Yoshinaga Y."/>
            <person name="Martin F.M."/>
            <person name="Grigoriev I.V."/>
            <person name="Hibbett D.S."/>
        </authorList>
    </citation>
    <scope>NUCLEOTIDE SEQUENCE [LARGE SCALE GENOMIC DNA]</scope>
    <source>
        <strain evidence="2 3">HHB9708</strain>
    </source>
</reference>
<dbReference type="AlphaFoldDB" id="A0A164SKH9"/>
<evidence type="ECO:0000313" key="3">
    <source>
        <dbReference type="Proteomes" id="UP000076722"/>
    </source>
</evidence>
<gene>
    <name evidence="2" type="ORF">SISNIDRAFT_467510</name>
</gene>
<organism evidence="2 3">
    <name type="scientific">Sistotremastrum niveocremeum HHB9708</name>
    <dbReference type="NCBI Taxonomy" id="1314777"/>
    <lineage>
        <taxon>Eukaryota</taxon>
        <taxon>Fungi</taxon>
        <taxon>Dikarya</taxon>
        <taxon>Basidiomycota</taxon>
        <taxon>Agaricomycotina</taxon>
        <taxon>Agaricomycetes</taxon>
        <taxon>Sistotremastrales</taxon>
        <taxon>Sistotremastraceae</taxon>
        <taxon>Sertulicium</taxon>
        <taxon>Sertulicium niveocremeum</taxon>
    </lineage>
</organism>
<evidence type="ECO:0000313" key="2">
    <source>
        <dbReference type="EMBL" id="KZS91576.1"/>
    </source>
</evidence>
<dbReference type="Proteomes" id="UP000076722">
    <property type="component" value="Unassembled WGS sequence"/>
</dbReference>
<feature type="compositionally biased region" description="Basic and acidic residues" evidence="1">
    <location>
        <begin position="1"/>
        <end position="26"/>
    </location>
</feature>
<feature type="region of interest" description="Disordered" evidence="1">
    <location>
        <begin position="1"/>
        <end position="38"/>
    </location>
</feature>
<evidence type="ECO:0000256" key="1">
    <source>
        <dbReference type="SAM" id="MobiDB-lite"/>
    </source>
</evidence>
<accession>A0A164SKH9</accession>
<proteinExistence type="predicted"/>
<keyword evidence="3" id="KW-1185">Reference proteome</keyword>
<name>A0A164SKH9_9AGAM</name>